<feature type="binding site" evidence="7">
    <location>
        <position position="458"/>
    </location>
    <ligand>
        <name>meso-2,6-diaminopimelate</name>
        <dbReference type="ChEBI" id="CHEBI:57791"/>
    </ligand>
</feature>
<dbReference type="GO" id="GO:0008360">
    <property type="term" value="P:regulation of cell shape"/>
    <property type="evidence" value="ECO:0007669"/>
    <property type="project" value="UniProtKB-KW"/>
</dbReference>
<proteinExistence type="inferred from homology"/>
<dbReference type="Gene3D" id="3.90.190.20">
    <property type="entry name" value="Mur ligase, C-terminal domain"/>
    <property type="match status" value="1"/>
</dbReference>
<feature type="binding site" evidence="7">
    <location>
        <begin position="146"/>
        <end position="147"/>
    </location>
    <ligand>
        <name>UDP-N-acetyl-alpha-D-muramoyl-L-alanyl-D-glutamate</name>
        <dbReference type="ChEBI" id="CHEBI:83900"/>
    </ligand>
</feature>
<evidence type="ECO:0000256" key="4">
    <source>
        <dbReference type="ARBA" id="ARBA00022984"/>
    </source>
</evidence>
<keyword evidence="2 7" id="KW-0132">Cell division</keyword>
<dbReference type="InterPro" id="IPR035911">
    <property type="entry name" value="MurE/MurF_N"/>
</dbReference>
<dbReference type="NCBIfam" id="NF001124">
    <property type="entry name" value="PRK00139.1-2"/>
    <property type="match status" value="1"/>
</dbReference>
<dbReference type="GO" id="GO:0000287">
    <property type="term" value="F:magnesium ion binding"/>
    <property type="evidence" value="ECO:0007669"/>
    <property type="project" value="UniProtKB-UniRule"/>
</dbReference>
<reference evidence="12 13" key="1">
    <citation type="submission" date="2019-11" db="EMBL/GenBank/DDBJ databases">
        <title>The genome sequence of Methylocystis heyeri.</title>
        <authorList>
            <person name="Oshkin I.Y."/>
            <person name="Miroshnikov K."/>
            <person name="Dedysh S.N."/>
        </authorList>
    </citation>
    <scope>NUCLEOTIDE SEQUENCE [LARGE SCALE GENOMIC DNA]</scope>
    <source>
        <strain evidence="12 13">H2</strain>
    </source>
</reference>
<feature type="modified residue" description="N6-carboxylysine" evidence="7">
    <location>
        <position position="213"/>
    </location>
</feature>
<keyword evidence="7 12" id="KW-0436">Ligase</keyword>
<feature type="domain" description="Mur ligase C-terminal" evidence="10">
    <location>
        <begin position="327"/>
        <end position="456"/>
    </location>
</feature>
<dbReference type="InterPro" id="IPR036615">
    <property type="entry name" value="Mur_ligase_C_dom_sf"/>
</dbReference>
<dbReference type="OrthoDB" id="9800958at2"/>
<dbReference type="InterPro" id="IPR004101">
    <property type="entry name" value="Mur_ligase_C"/>
</dbReference>
<dbReference type="EMBL" id="CP046052">
    <property type="protein sequence ID" value="QGM45700.1"/>
    <property type="molecule type" value="Genomic_DNA"/>
</dbReference>
<comment type="function">
    <text evidence="7">Catalyzes the addition of meso-diaminopimelic acid to the nucleotide precursor UDP-N-acetylmuramoyl-L-alanyl-D-glutamate (UMAG) in the biosynthesis of bacterial cell-wall peptidoglycan.</text>
</comment>
<dbReference type="GO" id="GO:0071555">
    <property type="term" value="P:cell wall organization"/>
    <property type="evidence" value="ECO:0007669"/>
    <property type="project" value="UniProtKB-KW"/>
</dbReference>
<feature type="binding site" evidence="7">
    <location>
        <position position="376"/>
    </location>
    <ligand>
        <name>meso-2,6-diaminopimelate</name>
        <dbReference type="ChEBI" id="CHEBI:57791"/>
    </ligand>
</feature>
<dbReference type="Pfam" id="PF08245">
    <property type="entry name" value="Mur_ligase_M"/>
    <property type="match status" value="1"/>
</dbReference>
<evidence type="ECO:0000256" key="2">
    <source>
        <dbReference type="ARBA" id="ARBA00022618"/>
    </source>
</evidence>
<name>A0A6B8KGY7_9HYPH</name>
<dbReference type="PANTHER" id="PTHR23135:SF4">
    <property type="entry name" value="UDP-N-ACETYLMURAMOYL-L-ALANYL-D-GLUTAMATE--2,6-DIAMINOPIMELATE LIGASE MURE HOMOLOG, CHLOROPLASTIC"/>
    <property type="match status" value="1"/>
</dbReference>
<dbReference type="GO" id="GO:0005524">
    <property type="term" value="F:ATP binding"/>
    <property type="evidence" value="ECO:0007669"/>
    <property type="project" value="UniProtKB-UniRule"/>
</dbReference>
<keyword evidence="4 7" id="KW-0573">Peptidoglycan synthesis</keyword>
<evidence type="ECO:0000259" key="11">
    <source>
        <dbReference type="Pfam" id="PF08245"/>
    </source>
</evidence>
<dbReference type="Gene3D" id="3.40.1190.10">
    <property type="entry name" value="Mur-like, catalytic domain"/>
    <property type="match status" value="1"/>
</dbReference>
<feature type="binding site" evidence="7">
    <location>
        <begin position="104"/>
        <end position="110"/>
    </location>
    <ligand>
        <name>ATP</name>
        <dbReference type="ChEBI" id="CHEBI:30616"/>
    </ligand>
</feature>
<dbReference type="SUPFAM" id="SSF53244">
    <property type="entry name" value="MurD-like peptide ligases, peptide-binding domain"/>
    <property type="match status" value="1"/>
</dbReference>
<dbReference type="Proteomes" id="UP000309061">
    <property type="component" value="Chromosome"/>
</dbReference>
<keyword evidence="7" id="KW-0460">Magnesium</keyword>
<keyword evidence="7" id="KW-0067">ATP-binding</keyword>
<feature type="binding site" evidence="7">
    <location>
        <begin position="400"/>
        <end position="403"/>
    </location>
    <ligand>
        <name>meso-2,6-diaminopimelate</name>
        <dbReference type="ChEBI" id="CHEBI:57791"/>
    </ligand>
</feature>
<dbReference type="InterPro" id="IPR036565">
    <property type="entry name" value="Mur-like_cat_sf"/>
</dbReference>
<keyword evidence="5 7" id="KW-0131">Cell cycle</keyword>
<gene>
    <name evidence="7" type="primary">murE</name>
    <name evidence="12" type="ORF">H2LOC_008290</name>
</gene>
<feature type="short sequence motif" description="Meso-diaminopimelate recognition motif" evidence="7">
    <location>
        <begin position="400"/>
        <end position="403"/>
    </location>
</feature>
<evidence type="ECO:0000256" key="7">
    <source>
        <dbReference type="HAMAP-Rule" id="MF_00208"/>
    </source>
</evidence>
<keyword evidence="7" id="KW-0547">Nucleotide-binding</keyword>
<dbReference type="InterPro" id="IPR000713">
    <property type="entry name" value="Mur_ligase_N"/>
</dbReference>
<comment type="cofactor">
    <cofactor evidence="7">
        <name>Mg(2+)</name>
        <dbReference type="ChEBI" id="CHEBI:18420"/>
    </cofactor>
</comment>
<keyword evidence="6 7" id="KW-0961">Cell wall biogenesis/degradation</keyword>
<keyword evidence="13" id="KW-1185">Reference proteome</keyword>
<evidence type="ECO:0000259" key="9">
    <source>
        <dbReference type="Pfam" id="PF01225"/>
    </source>
</evidence>
<evidence type="ECO:0000256" key="1">
    <source>
        <dbReference type="ARBA" id="ARBA00005898"/>
    </source>
</evidence>
<feature type="binding site" evidence="7">
    <location>
        <position position="28"/>
    </location>
    <ligand>
        <name>UDP-N-acetyl-alpha-D-muramoyl-L-alanyl-D-glutamate</name>
        <dbReference type="ChEBI" id="CHEBI:83900"/>
    </ligand>
</feature>
<comment type="similarity">
    <text evidence="1 7">Belongs to the MurCDEF family. MurE subfamily.</text>
</comment>
<evidence type="ECO:0000256" key="8">
    <source>
        <dbReference type="RuleBase" id="RU004135"/>
    </source>
</evidence>
<dbReference type="InterPro" id="IPR013221">
    <property type="entry name" value="Mur_ligase_cen"/>
</dbReference>
<accession>A0A6B8KGY7</accession>
<dbReference type="GO" id="GO:0051301">
    <property type="term" value="P:cell division"/>
    <property type="evidence" value="ECO:0007669"/>
    <property type="project" value="UniProtKB-KW"/>
</dbReference>
<feature type="binding site" evidence="7">
    <location>
        <position position="173"/>
    </location>
    <ligand>
        <name>UDP-N-acetyl-alpha-D-muramoyl-L-alanyl-D-glutamate</name>
        <dbReference type="ChEBI" id="CHEBI:83900"/>
    </ligand>
</feature>
<evidence type="ECO:0000256" key="5">
    <source>
        <dbReference type="ARBA" id="ARBA00023306"/>
    </source>
</evidence>
<dbReference type="HAMAP" id="MF_00208">
    <property type="entry name" value="MurE"/>
    <property type="match status" value="1"/>
</dbReference>
<dbReference type="SUPFAM" id="SSF63418">
    <property type="entry name" value="MurE/MurF N-terminal domain"/>
    <property type="match status" value="1"/>
</dbReference>
<comment type="pathway">
    <text evidence="7 8">Cell wall biogenesis; peptidoglycan biosynthesis.</text>
</comment>
<dbReference type="PANTHER" id="PTHR23135">
    <property type="entry name" value="MUR LIGASE FAMILY MEMBER"/>
    <property type="match status" value="1"/>
</dbReference>
<feature type="domain" description="Mur ligase central" evidence="11">
    <location>
        <begin position="102"/>
        <end position="305"/>
    </location>
</feature>
<dbReference type="Gene3D" id="3.40.1390.10">
    <property type="entry name" value="MurE/MurF, N-terminal domain"/>
    <property type="match status" value="1"/>
</dbReference>
<keyword evidence="7" id="KW-0963">Cytoplasm</keyword>
<dbReference type="GO" id="GO:0009252">
    <property type="term" value="P:peptidoglycan biosynthetic process"/>
    <property type="evidence" value="ECO:0007669"/>
    <property type="project" value="UniProtKB-UniRule"/>
</dbReference>
<comment type="catalytic activity">
    <reaction evidence="7">
        <text>UDP-N-acetyl-alpha-D-muramoyl-L-alanyl-D-glutamate + meso-2,6-diaminopimelate + ATP = UDP-N-acetyl-alpha-D-muramoyl-L-alanyl-gamma-D-glutamyl-meso-2,6-diaminopimelate + ADP + phosphate + H(+)</text>
        <dbReference type="Rhea" id="RHEA:23676"/>
        <dbReference type="ChEBI" id="CHEBI:15378"/>
        <dbReference type="ChEBI" id="CHEBI:30616"/>
        <dbReference type="ChEBI" id="CHEBI:43474"/>
        <dbReference type="ChEBI" id="CHEBI:57791"/>
        <dbReference type="ChEBI" id="CHEBI:83900"/>
        <dbReference type="ChEBI" id="CHEBI:83905"/>
        <dbReference type="ChEBI" id="CHEBI:456216"/>
        <dbReference type="EC" id="6.3.2.13"/>
    </reaction>
</comment>
<protein>
    <recommendedName>
        <fullName evidence="7">UDP-N-acetylmuramoyl-L-alanyl-D-glutamate--2,6-diaminopimelate ligase</fullName>
        <ecNumber evidence="7">6.3.2.13</ecNumber>
    </recommendedName>
    <alternativeName>
        <fullName evidence="7">Meso-A2pm-adding enzyme</fullName>
    </alternativeName>
    <alternativeName>
        <fullName evidence="7">Meso-diaminopimelate-adding enzyme</fullName>
    </alternativeName>
    <alternativeName>
        <fullName evidence="7">UDP-MurNAc-L-Ala-D-Glu:meso-diaminopimelate ligase</fullName>
    </alternativeName>
    <alternativeName>
        <fullName evidence="7">UDP-MurNAc-tripeptide synthetase</fullName>
    </alternativeName>
    <alternativeName>
        <fullName evidence="7">UDP-N-acetylmuramyl-tripeptide synthetase</fullName>
    </alternativeName>
</protein>
<comment type="subcellular location">
    <subcellularLocation>
        <location evidence="7 8">Cytoplasm</location>
    </subcellularLocation>
</comment>
<dbReference type="GO" id="GO:0005737">
    <property type="term" value="C:cytoplasm"/>
    <property type="evidence" value="ECO:0007669"/>
    <property type="project" value="UniProtKB-SubCell"/>
</dbReference>
<evidence type="ECO:0000259" key="10">
    <source>
        <dbReference type="Pfam" id="PF02875"/>
    </source>
</evidence>
<evidence type="ECO:0000313" key="13">
    <source>
        <dbReference type="Proteomes" id="UP000309061"/>
    </source>
</evidence>
<dbReference type="AlphaFoldDB" id="A0A6B8KGY7"/>
<evidence type="ECO:0000313" key="12">
    <source>
        <dbReference type="EMBL" id="QGM45700.1"/>
    </source>
</evidence>
<evidence type="ECO:0000256" key="3">
    <source>
        <dbReference type="ARBA" id="ARBA00022960"/>
    </source>
</evidence>
<dbReference type="EC" id="6.3.2.13" evidence="7"/>
<organism evidence="12 13">
    <name type="scientific">Methylocystis heyeri</name>
    <dbReference type="NCBI Taxonomy" id="391905"/>
    <lineage>
        <taxon>Bacteria</taxon>
        <taxon>Pseudomonadati</taxon>
        <taxon>Pseudomonadota</taxon>
        <taxon>Alphaproteobacteria</taxon>
        <taxon>Hyphomicrobiales</taxon>
        <taxon>Methylocystaceae</taxon>
        <taxon>Methylocystis</taxon>
    </lineage>
</organism>
<keyword evidence="3 7" id="KW-0133">Cell shape</keyword>
<dbReference type="GO" id="GO:0008765">
    <property type="term" value="F:UDP-N-acetylmuramoylalanyl-D-glutamate-2,6-diaminopimelate ligase activity"/>
    <property type="evidence" value="ECO:0007669"/>
    <property type="project" value="UniProtKB-UniRule"/>
</dbReference>
<feature type="binding site" evidence="7">
    <location>
        <position position="179"/>
    </location>
    <ligand>
        <name>UDP-N-acetyl-alpha-D-muramoyl-L-alanyl-D-glutamate</name>
        <dbReference type="ChEBI" id="CHEBI:83900"/>
    </ligand>
</feature>
<feature type="binding site" evidence="7">
    <location>
        <position position="454"/>
    </location>
    <ligand>
        <name>meso-2,6-diaminopimelate</name>
        <dbReference type="ChEBI" id="CHEBI:57791"/>
    </ligand>
</feature>
<dbReference type="Pfam" id="PF02875">
    <property type="entry name" value="Mur_ligase_C"/>
    <property type="match status" value="1"/>
</dbReference>
<dbReference type="UniPathway" id="UPA00219"/>
<comment type="PTM">
    <text evidence="7">Carboxylation is probably crucial for Mg(2+) binding and, consequently, for the gamma-phosphate positioning of ATP.</text>
</comment>
<sequence length="485" mass="50336">MKLGELLADAALDAGLCDLGIAGLSADSRQIREGFVFFAIPGFAGDGLSFVADAKARGAVAVVAPREAQCGLPLIVVPDVRAALAHAAARFYPRQPETIAAVTGTSGKTSVVAFLRQIWLQLGARSASLGTVGVVDDTGAHYGSLTTPGPVELHRTLDELAGRGVTHLAMEASSLGIDQRRLDGVRLTAAAFTNFSRDHLDHHRDMEDYFAAKARLFDTLLEPGRTAVYDADSDAASRIRAIIEATGLKAFGVGANGDGITLLEADQRAFSTGLRLRCAGVDYSVELPLAGAFQTANALVAAGLAIACGGAPARVLAALEKLQGAPGRLELAGKRLDAPVFIDYAHKPDALEKVLATVRPLAKGRVIVVFGCGGDRDRGKRPLMGGIAARKADVVIVTDDNPRSEDAASIRAAILAGAESAQGAATVEEIGDRREAIFAGVAQLRAGDVLVVAGKGHETGQIVGQVTIPFSDHATVKAALQEYAS</sequence>
<dbReference type="RefSeq" id="WP_136495971.1">
    <property type="nucleotide sequence ID" value="NZ_CP046052.1"/>
</dbReference>
<evidence type="ECO:0000256" key="6">
    <source>
        <dbReference type="ARBA" id="ARBA00023316"/>
    </source>
</evidence>
<feature type="binding site" evidence="7">
    <location>
        <position position="181"/>
    </location>
    <ligand>
        <name>UDP-N-acetyl-alpha-D-muramoyl-L-alanyl-D-glutamate</name>
        <dbReference type="ChEBI" id="CHEBI:83900"/>
    </ligand>
</feature>
<dbReference type="SUPFAM" id="SSF53623">
    <property type="entry name" value="MurD-like peptide ligases, catalytic domain"/>
    <property type="match status" value="1"/>
</dbReference>
<feature type="domain" description="Mur ligase N-terminal catalytic" evidence="9">
    <location>
        <begin position="21"/>
        <end position="92"/>
    </location>
</feature>
<comment type="caution">
    <text evidence="7">Lacks conserved residue(s) required for the propagation of feature annotation.</text>
</comment>
<dbReference type="Pfam" id="PF01225">
    <property type="entry name" value="Mur_ligase"/>
    <property type="match status" value="1"/>
</dbReference>
<dbReference type="KEGG" id="mhey:H2LOC_008290"/>
<dbReference type="InterPro" id="IPR005761">
    <property type="entry name" value="UDP-N-AcMur-Glu-dNH2Pim_ligase"/>
</dbReference>
<dbReference type="NCBIfam" id="TIGR01085">
    <property type="entry name" value="murE"/>
    <property type="match status" value="1"/>
</dbReference>
<dbReference type="NCBIfam" id="NF001126">
    <property type="entry name" value="PRK00139.1-4"/>
    <property type="match status" value="1"/>
</dbReference>